<comment type="caution">
    <text evidence="1">The sequence shown here is derived from an EMBL/GenBank/DDBJ whole genome shotgun (WGS) entry which is preliminary data.</text>
</comment>
<gene>
    <name evidence="1" type="ORF">B0J12DRAFT_757956</name>
</gene>
<protein>
    <submittedName>
        <fullName evidence="1">Uncharacterized protein</fullName>
    </submittedName>
</protein>
<evidence type="ECO:0000313" key="1">
    <source>
        <dbReference type="EMBL" id="KAH7045361.1"/>
    </source>
</evidence>
<keyword evidence="2" id="KW-1185">Reference proteome</keyword>
<dbReference type="EMBL" id="JAGTJR010000019">
    <property type="protein sequence ID" value="KAH7045361.1"/>
    <property type="molecule type" value="Genomic_DNA"/>
</dbReference>
<dbReference type="Proteomes" id="UP000774617">
    <property type="component" value="Unassembled WGS sequence"/>
</dbReference>
<name>A0ABQ8G5M1_9PEZI</name>
<reference evidence="1 2" key="1">
    <citation type="journal article" date="2021" name="Nat. Commun.">
        <title>Genetic determinants of endophytism in the Arabidopsis root mycobiome.</title>
        <authorList>
            <person name="Mesny F."/>
            <person name="Miyauchi S."/>
            <person name="Thiergart T."/>
            <person name="Pickel B."/>
            <person name="Atanasova L."/>
            <person name="Karlsson M."/>
            <person name="Huettel B."/>
            <person name="Barry K.W."/>
            <person name="Haridas S."/>
            <person name="Chen C."/>
            <person name="Bauer D."/>
            <person name="Andreopoulos W."/>
            <person name="Pangilinan J."/>
            <person name="LaButti K."/>
            <person name="Riley R."/>
            <person name="Lipzen A."/>
            <person name="Clum A."/>
            <person name="Drula E."/>
            <person name="Henrissat B."/>
            <person name="Kohler A."/>
            <person name="Grigoriev I.V."/>
            <person name="Martin F.M."/>
            <person name="Hacquard S."/>
        </authorList>
    </citation>
    <scope>NUCLEOTIDE SEQUENCE [LARGE SCALE GENOMIC DNA]</scope>
    <source>
        <strain evidence="1 2">MPI-SDFR-AT-0080</strain>
    </source>
</reference>
<sequence>MEAGSDGPTVVVHSTDYGENAIMIIQSGLRVVEISSMHSEIPFVLVRPVSEILEALQSERLISRLHSGLARNPGLRRPPQLGISSLQCLCSTRVHRIFEYIRERLNSVSNPDKKPPQAWCIGADIAGGLPLYAAVDKFLDDPDASCLRQTILLYIPTIKALKLAMIRALRGKDPSDDCSRNMAQDPSTLCQLHQANQICALNLSTSDDECGHSLRSGVCRGQTIASSGVDVGADMAALLDTGNAQPAGG</sequence>
<proteinExistence type="predicted"/>
<evidence type="ECO:0000313" key="2">
    <source>
        <dbReference type="Proteomes" id="UP000774617"/>
    </source>
</evidence>
<organism evidence="1 2">
    <name type="scientific">Macrophomina phaseolina</name>
    <dbReference type="NCBI Taxonomy" id="35725"/>
    <lineage>
        <taxon>Eukaryota</taxon>
        <taxon>Fungi</taxon>
        <taxon>Dikarya</taxon>
        <taxon>Ascomycota</taxon>
        <taxon>Pezizomycotina</taxon>
        <taxon>Dothideomycetes</taxon>
        <taxon>Dothideomycetes incertae sedis</taxon>
        <taxon>Botryosphaeriales</taxon>
        <taxon>Botryosphaeriaceae</taxon>
        <taxon>Macrophomina</taxon>
    </lineage>
</organism>
<accession>A0ABQ8G5M1</accession>